<keyword evidence="6" id="KW-0479">Metal-binding</keyword>
<dbReference type="PANTHER" id="PTHR15467:SF5">
    <property type="entry name" value="ZINC FINGERS AND HOMEOBOXES PROTEIN 2"/>
    <property type="match status" value="1"/>
</dbReference>
<dbReference type="PROSITE" id="PS50071">
    <property type="entry name" value="HOMEOBOX_2"/>
    <property type="match status" value="2"/>
</dbReference>
<keyword evidence="16 17" id="KW-0539">Nucleus</keyword>
<dbReference type="AlphaFoldDB" id="A0A8C8E1F9"/>
<dbReference type="Pfam" id="PF18387">
    <property type="entry name" value="zf_C2H2_ZHX"/>
    <property type="match status" value="1"/>
</dbReference>
<keyword evidence="15" id="KW-0804">Transcription</keyword>
<proteinExistence type="inferred from homology"/>
<keyword evidence="7" id="KW-0677">Repeat</keyword>
<evidence type="ECO:0000256" key="9">
    <source>
        <dbReference type="ARBA" id="ARBA00022782"/>
    </source>
</evidence>
<dbReference type="InterPro" id="IPR001356">
    <property type="entry name" value="HD"/>
</dbReference>
<dbReference type="Pfam" id="PF00046">
    <property type="entry name" value="Homeodomain"/>
    <property type="match status" value="1"/>
</dbReference>
<evidence type="ECO:0000256" key="14">
    <source>
        <dbReference type="ARBA" id="ARBA00023155"/>
    </source>
</evidence>
<evidence type="ECO:0000313" key="22">
    <source>
        <dbReference type="Proteomes" id="UP000694383"/>
    </source>
</evidence>
<feature type="DNA-binding region" description="Homeobox" evidence="17">
    <location>
        <begin position="253"/>
        <end position="295"/>
    </location>
</feature>
<feature type="domain" description="Homeobox" evidence="20">
    <location>
        <begin position="251"/>
        <end position="294"/>
    </location>
</feature>
<dbReference type="SMART" id="SM00355">
    <property type="entry name" value="ZnF_C2H2"/>
    <property type="match status" value="2"/>
</dbReference>
<sequence length="759" mass="83258">MSSRRKASTPCMVRPDTDGESSMDVDLNAKVSETNKSSDKPTAEPPKPPRKQQGGYECKYCTFSTQNLNTFKEHVDSNHPNVILNPLYLCAVCNFNTKKFDTLTEHNERRHPGESNFKFKRIKKNNQTILEQTIEGCSNTVIYNAANKLVIAPQSKASTVKANNAKVTSSDDKQTEPRLGNATPDLSKKAITALNVNGTVIIPESTLLKAGGLSHIMPSLQQPLNYTQVPKIAVPLNTTKYNPSLDDNLTLISSFNKFPYPTQAELSWLTAASKHPEEQIKVWFTTQRLKQGISWSPEEVEEARKKMFNGTISTGPQTLTVVASQISSRSSPAQHVHSTASKPLQQTAASVLQSLPCQLLGQSSLVLTPVANGSTVTCAPLALTVATQVAQSLKRPLACPVITTESKRPSIIQTVSASSRPASSKVLSFTVDPNKTAEQLSVLRSSYTQCPFPEEDEVRICESYQKEQKSPLGKDVPVKKAVPHKFPLLERVKGKTSEQLKALEESFQRSCSPSEAELGQLAQETRLSKTEVDCWFSERRALRDNMEKVLLSMQLLLVGIQIQNGTSAAPLGNIAEMCGSLHLFLQTFCRTQWPTPEEYSQLEAQTSLGRTDIVRWFKEHRSALKNGENLDWMEGFQQAGTQPAKQNGQSSEKQLSAPVGKASPVEEEADGKEAQTESSRLFQQDKLQWLTDRLAEGVAGLSRAGQDHTGTMLRVCLLVSRWVKVTVAVGEETAGGVEQQKPATVSEAVALEQPGQVTG</sequence>
<reference evidence="21" key="1">
    <citation type="submission" date="2025-08" db="UniProtKB">
        <authorList>
            <consortium name="Ensembl"/>
        </authorList>
    </citation>
    <scope>IDENTIFICATION</scope>
</reference>
<dbReference type="GO" id="GO:0000981">
    <property type="term" value="F:DNA-binding transcription factor activity, RNA polymerase II-specific"/>
    <property type="evidence" value="ECO:0007669"/>
    <property type="project" value="TreeGrafter"/>
</dbReference>
<keyword evidence="9" id="KW-0221">Differentiation</keyword>
<feature type="region of interest" description="Disordered" evidence="19">
    <location>
        <begin position="162"/>
        <end position="183"/>
    </location>
</feature>
<evidence type="ECO:0000256" key="17">
    <source>
        <dbReference type="PROSITE-ProRule" id="PRU00108"/>
    </source>
</evidence>
<dbReference type="SUPFAM" id="SSF46689">
    <property type="entry name" value="Homeodomain-like"/>
    <property type="match status" value="3"/>
</dbReference>
<organism evidence="21 22">
    <name type="scientific">Oryzias sinensis</name>
    <name type="common">Chinese medaka</name>
    <dbReference type="NCBI Taxonomy" id="183150"/>
    <lineage>
        <taxon>Eukaryota</taxon>
        <taxon>Metazoa</taxon>
        <taxon>Chordata</taxon>
        <taxon>Craniata</taxon>
        <taxon>Vertebrata</taxon>
        <taxon>Euteleostomi</taxon>
        <taxon>Actinopterygii</taxon>
        <taxon>Neopterygii</taxon>
        <taxon>Teleostei</taxon>
        <taxon>Neoteleostei</taxon>
        <taxon>Acanthomorphata</taxon>
        <taxon>Ovalentaria</taxon>
        <taxon>Atherinomorphae</taxon>
        <taxon>Beloniformes</taxon>
        <taxon>Adrianichthyidae</taxon>
        <taxon>Oryziinae</taxon>
        <taxon>Oryzias</taxon>
    </lineage>
</organism>
<dbReference type="Gene3D" id="1.10.10.60">
    <property type="entry name" value="Homeodomain-like"/>
    <property type="match status" value="3"/>
</dbReference>
<keyword evidence="4" id="KW-1017">Isopeptide bond</keyword>
<evidence type="ECO:0000256" key="8">
    <source>
        <dbReference type="ARBA" id="ARBA00022771"/>
    </source>
</evidence>
<evidence type="ECO:0000256" key="10">
    <source>
        <dbReference type="ARBA" id="ARBA00022833"/>
    </source>
</evidence>
<evidence type="ECO:0000256" key="4">
    <source>
        <dbReference type="ARBA" id="ARBA00022499"/>
    </source>
</evidence>
<comment type="subcellular location">
    <subcellularLocation>
        <location evidence="1 17 18">Nucleus</location>
    </subcellularLocation>
</comment>
<dbReference type="GO" id="GO:0008270">
    <property type="term" value="F:zinc ion binding"/>
    <property type="evidence" value="ECO:0007669"/>
    <property type="project" value="UniProtKB-KW"/>
</dbReference>
<name>A0A8C8E1F9_9TELE</name>
<feature type="DNA-binding region" description="Homeobox" evidence="17">
    <location>
        <begin position="498"/>
        <end position="547"/>
    </location>
</feature>
<keyword evidence="22" id="KW-1185">Reference proteome</keyword>
<evidence type="ECO:0000313" key="21">
    <source>
        <dbReference type="Ensembl" id="ENSOSIP00000046015.1"/>
    </source>
</evidence>
<dbReference type="CDD" id="cd00086">
    <property type="entry name" value="homeodomain"/>
    <property type="match status" value="2"/>
</dbReference>
<evidence type="ECO:0000256" key="1">
    <source>
        <dbReference type="ARBA" id="ARBA00004123"/>
    </source>
</evidence>
<feature type="region of interest" description="Disordered" evidence="19">
    <location>
        <begin position="1"/>
        <end position="55"/>
    </location>
</feature>
<accession>A0A8C8E1F9</accession>
<dbReference type="SMART" id="SM00389">
    <property type="entry name" value="HOX"/>
    <property type="match status" value="3"/>
</dbReference>
<dbReference type="InterPro" id="IPR009057">
    <property type="entry name" value="Homeodomain-like_sf"/>
</dbReference>
<keyword evidence="14 17" id="KW-0371">Homeobox</keyword>
<evidence type="ECO:0000256" key="18">
    <source>
        <dbReference type="RuleBase" id="RU000682"/>
    </source>
</evidence>
<keyword evidence="5" id="KW-0597">Phosphoprotein</keyword>
<evidence type="ECO:0000256" key="5">
    <source>
        <dbReference type="ARBA" id="ARBA00022553"/>
    </source>
</evidence>
<evidence type="ECO:0000259" key="20">
    <source>
        <dbReference type="PROSITE" id="PS50071"/>
    </source>
</evidence>
<keyword evidence="8" id="KW-0863">Zinc-finger</keyword>
<reference evidence="21" key="2">
    <citation type="submission" date="2025-09" db="UniProtKB">
        <authorList>
            <consortium name="Ensembl"/>
        </authorList>
    </citation>
    <scope>IDENTIFICATION</scope>
</reference>
<dbReference type="SUPFAM" id="SSF57667">
    <property type="entry name" value="beta-beta-alpha zinc fingers"/>
    <property type="match status" value="2"/>
</dbReference>
<dbReference type="InterPro" id="IPR036236">
    <property type="entry name" value="Znf_C2H2_sf"/>
</dbReference>
<dbReference type="FunFam" id="3.30.160.60:FF:000296">
    <property type="entry name" value="Zinc fingers and homeoboxes protein 1"/>
    <property type="match status" value="1"/>
</dbReference>
<keyword evidence="12" id="KW-0805">Transcription regulation</keyword>
<keyword evidence="13 17" id="KW-0238">DNA-binding</keyword>
<dbReference type="Gene3D" id="3.30.160.60">
    <property type="entry name" value="Classic Zinc Finger"/>
    <property type="match status" value="1"/>
</dbReference>
<evidence type="ECO:0000256" key="13">
    <source>
        <dbReference type="ARBA" id="ARBA00023125"/>
    </source>
</evidence>
<evidence type="ECO:0000256" key="19">
    <source>
        <dbReference type="SAM" id="MobiDB-lite"/>
    </source>
</evidence>
<evidence type="ECO:0000256" key="3">
    <source>
        <dbReference type="ARBA" id="ARBA00022491"/>
    </source>
</evidence>
<feature type="region of interest" description="Disordered" evidence="19">
    <location>
        <begin position="639"/>
        <end position="678"/>
    </location>
</feature>
<evidence type="ECO:0000256" key="11">
    <source>
        <dbReference type="ARBA" id="ARBA00022843"/>
    </source>
</evidence>
<dbReference type="GO" id="GO:0030154">
    <property type="term" value="P:cell differentiation"/>
    <property type="evidence" value="ECO:0007669"/>
    <property type="project" value="UniProtKB-KW"/>
</dbReference>
<keyword evidence="3" id="KW-0678">Repressor</keyword>
<feature type="compositionally biased region" description="Polar residues" evidence="19">
    <location>
        <begin position="639"/>
        <end position="654"/>
    </location>
</feature>
<protein>
    <submittedName>
        <fullName evidence="21">Zinc fingers and homeoboxes 2a</fullName>
    </submittedName>
</protein>
<evidence type="ECO:0000256" key="15">
    <source>
        <dbReference type="ARBA" id="ARBA00023163"/>
    </source>
</evidence>
<feature type="domain" description="Homeobox" evidence="20">
    <location>
        <begin position="496"/>
        <end position="546"/>
    </location>
</feature>
<evidence type="ECO:0000256" key="16">
    <source>
        <dbReference type="ARBA" id="ARBA00023242"/>
    </source>
</evidence>
<dbReference type="GO" id="GO:0005634">
    <property type="term" value="C:nucleus"/>
    <property type="evidence" value="ECO:0007669"/>
    <property type="project" value="UniProtKB-SubCell"/>
</dbReference>
<dbReference type="InterPro" id="IPR041057">
    <property type="entry name" value="ZHX_Znf_C2H2"/>
</dbReference>
<dbReference type="InterPro" id="IPR013087">
    <property type="entry name" value="Znf_C2H2_type"/>
</dbReference>
<keyword evidence="11" id="KW-0832">Ubl conjugation</keyword>
<evidence type="ECO:0000256" key="6">
    <source>
        <dbReference type="ARBA" id="ARBA00022723"/>
    </source>
</evidence>
<comment type="similarity">
    <text evidence="2">Belongs to the ZHX family.</text>
</comment>
<dbReference type="Ensembl" id="ENSOSIT00000048380.1">
    <property type="protein sequence ID" value="ENSOSIP00000046015.1"/>
    <property type="gene ID" value="ENSOSIG00000021835.1"/>
</dbReference>
<evidence type="ECO:0000256" key="2">
    <source>
        <dbReference type="ARBA" id="ARBA00007440"/>
    </source>
</evidence>
<dbReference type="GeneTree" id="ENSGT00950000182893"/>
<keyword evidence="10" id="KW-0862">Zinc</keyword>
<dbReference type="FunFam" id="1.10.10.60:FF:000062">
    <property type="entry name" value="zinc fingers and homeoboxes protein 3"/>
    <property type="match status" value="1"/>
</dbReference>
<dbReference type="Proteomes" id="UP000694383">
    <property type="component" value="Unplaced"/>
</dbReference>
<evidence type="ECO:0000256" key="12">
    <source>
        <dbReference type="ARBA" id="ARBA00023015"/>
    </source>
</evidence>
<dbReference type="PANTHER" id="PTHR15467">
    <property type="entry name" value="ZINC-FINGERS AND HOMEOBOXES RELATED"/>
    <property type="match status" value="1"/>
</dbReference>
<evidence type="ECO:0000256" key="7">
    <source>
        <dbReference type="ARBA" id="ARBA00022737"/>
    </source>
</evidence>
<dbReference type="GO" id="GO:0003677">
    <property type="term" value="F:DNA binding"/>
    <property type="evidence" value="ECO:0007669"/>
    <property type="project" value="UniProtKB-UniRule"/>
</dbReference>